<dbReference type="PANTHER" id="PTHR14614:SF130">
    <property type="entry name" value="PROTEIN-LYSINE N-METHYLTRANSFERASE EEF2KMT"/>
    <property type="match status" value="1"/>
</dbReference>
<accession>A0A8H2VMR8</accession>
<dbReference type="Pfam" id="PF10294">
    <property type="entry name" value="Methyltransf_16"/>
    <property type="match status" value="2"/>
</dbReference>
<comment type="caution">
    <text evidence="1">The sequence shown here is derived from an EMBL/GenBank/DDBJ whole genome shotgun (WGS) entry which is preliminary data.</text>
</comment>
<dbReference type="Gene3D" id="3.40.50.150">
    <property type="entry name" value="Vaccinia Virus protein VP39"/>
    <property type="match status" value="1"/>
</dbReference>
<sequence>MWVPKLYGHKTILCKPIKPIKPIRPIKPICLVPISYQISGPTSNDRVIVFDHSISSSCEVLFNKAVVKIEVKPESQEMPSSSRDNQLDRFCRQYLQLLPNLDYPDEQYLRDEVFQEAIYSRLFEENVLEYPPPQRYQLKTLKELARRIENSIHDWEEQGISDNLMSHLSILLSTPMPSEATAAQQQSYVTYTLSSLHPPPSTSTSPTSQTPTITILESASLLSGSGTTGLRTWEAALHLSNYISLNPHLISNKTILELGCGTGFISILCAKYLSAKHVLATDKSPETLTLMNTNLFLNNLTDGITPIPGQNVTNKISTCELTWGHMLPTGESETFPDFLSSKSLPSSSTLTVGSKQTPLDLILAADVIYSPAVIPSLIVTLEDLFDLYPAVEVLISSTIRNADTYAIFVDMRRKKQWAIERVDFGVAERSKQEGPWYGGLGEGTEILWVRNTSGRCGS</sequence>
<dbReference type="SUPFAM" id="SSF53335">
    <property type="entry name" value="S-adenosyl-L-methionine-dependent methyltransferases"/>
    <property type="match status" value="1"/>
</dbReference>
<dbReference type="CDD" id="cd02440">
    <property type="entry name" value="AdoMet_MTases"/>
    <property type="match status" value="1"/>
</dbReference>
<gene>
    <name evidence="1" type="ORF">SCLTRI_LOCUS872</name>
</gene>
<organism evidence="1 2">
    <name type="scientific">Sclerotinia trifoliorum</name>
    <dbReference type="NCBI Taxonomy" id="28548"/>
    <lineage>
        <taxon>Eukaryota</taxon>
        <taxon>Fungi</taxon>
        <taxon>Dikarya</taxon>
        <taxon>Ascomycota</taxon>
        <taxon>Pezizomycotina</taxon>
        <taxon>Leotiomycetes</taxon>
        <taxon>Helotiales</taxon>
        <taxon>Sclerotiniaceae</taxon>
        <taxon>Sclerotinia</taxon>
    </lineage>
</organism>
<name>A0A8H2VMR8_9HELO</name>
<proteinExistence type="predicted"/>
<dbReference type="OrthoDB" id="194386at2759"/>
<dbReference type="InterPro" id="IPR019410">
    <property type="entry name" value="Methyltransf_16"/>
</dbReference>
<evidence type="ECO:0000313" key="1">
    <source>
        <dbReference type="EMBL" id="CAD6440353.1"/>
    </source>
</evidence>
<evidence type="ECO:0000313" key="2">
    <source>
        <dbReference type="Proteomes" id="UP000624404"/>
    </source>
</evidence>
<dbReference type="PANTHER" id="PTHR14614">
    <property type="entry name" value="HEPATOCELLULAR CARCINOMA-ASSOCIATED ANTIGEN"/>
    <property type="match status" value="1"/>
</dbReference>
<dbReference type="InterPro" id="IPR029063">
    <property type="entry name" value="SAM-dependent_MTases_sf"/>
</dbReference>
<reference evidence="1" key="1">
    <citation type="submission" date="2020-10" db="EMBL/GenBank/DDBJ databases">
        <authorList>
            <person name="Kusch S."/>
        </authorList>
    </citation>
    <scope>NUCLEOTIDE SEQUENCE</scope>
    <source>
        <strain evidence="1">SwB9</strain>
    </source>
</reference>
<dbReference type="GO" id="GO:0005737">
    <property type="term" value="C:cytoplasm"/>
    <property type="evidence" value="ECO:0007669"/>
    <property type="project" value="TreeGrafter"/>
</dbReference>
<dbReference type="EMBL" id="CAJHIA010000002">
    <property type="protein sequence ID" value="CAD6440353.1"/>
    <property type="molecule type" value="Genomic_DNA"/>
</dbReference>
<dbReference type="GO" id="GO:0008757">
    <property type="term" value="F:S-adenosylmethionine-dependent methyltransferase activity"/>
    <property type="evidence" value="ECO:0007669"/>
    <property type="project" value="UniProtKB-ARBA"/>
</dbReference>
<dbReference type="AlphaFoldDB" id="A0A8H2VMR8"/>
<protein>
    <submittedName>
        <fullName evidence="1">Aa381ea4-48a5-4e33-b25d-f671c465affe</fullName>
    </submittedName>
</protein>
<dbReference type="Proteomes" id="UP000624404">
    <property type="component" value="Unassembled WGS sequence"/>
</dbReference>
<keyword evidence="2" id="KW-1185">Reference proteome</keyword>